<evidence type="ECO:0000256" key="7">
    <source>
        <dbReference type="ARBA" id="ARBA00049442"/>
    </source>
</evidence>
<evidence type="ECO:0000256" key="1">
    <source>
        <dbReference type="ARBA" id="ARBA00004871"/>
    </source>
</evidence>
<keyword evidence="6 8" id="KW-0057">Aromatic amino acid biosynthesis</keyword>
<dbReference type="GO" id="GO:0008652">
    <property type="term" value="P:amino acid biosynthetic process"/>
    <property type="evidence" value="ECO:0007669"/>
    <property type="project" value="UniProtKB-KW"/>
</dbReference>
<evidence type="ECO:0000259" key="9">
    <source>
        <dbReference type="Pfam" id="PF01488"/>
    </source>
</evidence>
<evidence type="ECO:0000259" key="10">
    <source>
        <dbReference type="Pfam" id="PF08501"/>
    </source>
</evidence>
<dbReference type="InterPro" id="IPR013708">
    <property type="entry name" value="Shikimate_DH-bd_N"/>
</dbReference>
<comment type="similarity">
    <text evidence="8">Belongs to the shikimate dehydrogenase family.</text>
</comment>
<evidence type="ECO:0000256" key="3">
    <source>
        <dbReference type="ARBA" id="ARBA00022605"/>
    </source>
</evidence>
<feature type="binding site" evidence="8">
    <location>
        <position position="268"/>
    </location>
    <ligand>
        <name>NADP(+)</name>
        <dbReference type="ChEBI" id="CHEBI:58349"/>
    </ligand>
</feature>
<feature type="binding site" evidence="8">
    <location>
        <begin position="168"/>
        <end position="173"/>
    </location>
    <ligand>
        <name>NADP(+)</name>
        <dbReference type="ChEBI" id="CHEBI:58349"/>
    </ligand>
</feature>
<dbReference type="AlphaFoldDB" id="A0A3G2R6P3"/>
<feature type="binding site" evidence="8">
    <location>
        <begin position="144"/>
        <end position="148"/>
    </location>
    <ligand>
        <name>NADP(+)</name>
        <dbReference type="ChEBI" id="CHEBI:58349"/>
    </ligand>
</feature>
<dbReference type="GO" id="GO:0009423">
    <property type="term" value="P:chorismate biosynthetic process"/>
    <property type="evidence" value="ECO:0007669"/>
    <property type="project" value="UniProtKB-UniRule"/>
</dbReference>
<dbReference type="InterPro" id="IPR022893">
    <property type="entry name" value="Shikimate_DH_fam"/>
</dbReference>
<dbReference type="InterPro" id="IPR041121">
    <property type="entry name" value="SDH_C"/>
</dbReference>
<feature type="binding site" evidence="8">
    <location>
        <position position="104"/>
    </location>
    <ligand>
        <name>shikimate</name>
        <dbReference type="ChEBI" id="CHEBI:36208"/>
    </ligand>
</feature>
<dbReference type="GO" id="GO:0009073">
    <property type="term" value="P:aromatic amino acid family biosynthetic process"/>
    <property type="evidence" value="ECO:0007669"/>
    <property type="project" value="UniProtKB-KW"/>
</dbReference>
<dbReference type="HAMAP" id="MF_00222">
    <property type="entry name" value="Shikimate_DH_AroE"/>
    <property type="match status" value="1"/>
</dbReference>
<evidence type="ECO:0000313" key="12">
    <source>
        <dbReference type="EMBL" id="AYO31122.1"/>
    </source>
</evidence>
<comment type="function">
    <text evidence="8">Involved in the biosynthesis of the chorismate, which leads to the biosynthesis of aromatic amino acids. Catalyzes the reversible NADPH linked reduction of 3-dehydroshikimate (DHSA) to yield shikimate (SA).</text>
</comment>
<comment type="catalytic activity">
    <reaction evidence="7 8">
        <text>shikimate + NADP(+) = 3-dehydroshikimate + NADPH + H(+)</text>
        <dbReference type="Rhea" id="RHEA:17737"/>
        <dbReference type="ChEBI" id="CHEBI:15378"/>
        <dbReference type="ChEBI" id="CHEBI:16630"/>
        <dbReference type="ChEBI" id="CHEBI:36208"/>
        <dbReference type="ChEBI" id="CHEBI:57783"/>
        <dbReference type="ChEBI" id="CHEBI:58349"/>
        <dbReference type="EC" id="1.1.1.25"/>
    </reaction>
</comment>
<dbReference type="PANTHER" id="PTHR21089">
    <property type="entry name" value="SHIKIMATE DEHYDROGENASE"/>
    <property type="match status" value="1"/>
</dbReference>
<feature type="binding site" evidence="8">
    <location>
        <position position="79"/>
    </location>
    <ligand>
        <name>shikimate</name>
        <dbReference type="ChEBI" id="CHEBI:36208"/>
    </ligand>
</feature>
<dbReference type="Proteomes" id="UP000280960">
    <property type="component" value="Chromosome"/>
</dbReference>
<gene>
    <name evidence="8" type="primary">aroE</name>
    <name evidence="12" type="ORF">D2962_11390</name>
</gene>
<keyword evidence="3 8" id="KW-0028">Amino-acid biosynthesis</keyword>
<feature type="binding site" evidence="8">
    <location>
        <position position="247"/>
    </location>
    <ligand>
        <name>shikimate</name>
        <dbReference type="ChEBI" id="CHEBI:36208"/>
    </ligand>
</feature>
<keyword evidence="13" id="KW-1185">Reference proteome</keyword>
<dbReference type="Pfam" id="PF18317">
    <property type="entry name" value="SDH_C"/>
    <property type="match status" value="1"/>
</dbReference>
<dbReference type="InterPro" id="IPR036291">
    <property type="entry name" value="NAD(P)-bd_dom_sf"/>
</dbReference>
<dbReference type="SUPFAM" id="SSF51735">
    <property type="entry name" value="NAD(P)-binding Rossmann-fold domains"/>
    <property type="match status" value="1"/>
</dbReference>
<evidence type="ECO:0000256" key="8">
    <source>
        <dbReference type="HAMAP-Rule" id="MF_00222"/>
    </source>
</evidence>
<comment type="subunit">
    <text evidence="8">Homodimer.</text>
</comment>
<dbReference type="PANTHER" id="PTHR21089:SF1">
    <property type="entry name" value="BIFUNCTIONAL 3-DEHYDROQUINATE DEHYDRATASE_SHIKIMATE DEHYDROGENASE, CHLOROPLASTIC"/>
    <property type="match status" value="1"/>
</dbReference>
<feature type="binding site" evidence="8">
    <location>
        <position position="119"/>
    </location>
    <ligand>
        <name>shikimate</name>
        <dbReference type="ChEBI" id="CHEBI:36208"/>
    </ligand>
</feature>
<evidence type="ECO:0000259" key="11">
    <source>
        <dbReference type="Pfam" id="PF18317"/>
    </source>
</evidence>
<comment type="caution">
    <text evidence="8">Lacks conserved residue(s) required for the propagation of feature annotation.</text>
</comment>
<dbReference type="Pfam" id="PF01488">
    <property type="entry name" value="Shikimate_DH"/>
    <property type="match status" value="1"/>
</dbReference>
<feature type="binding site" evidence="8">
    <location>
        <position position="245"/>
    </location>
    <ligand>
        <name>NADP(+)</name>
        <dbReference type="ChEBI" id="CHEBI:58349"/>
    </ligand>
</feature>
<feature type="domain" description="SDH C-terminal" evidence="11">
    <location>
        <begin position="268"/>
        <end position="298"/>
    </location>
</feature>
<reference evidence="12 13" key="1">
    <citation type="submission" date="2018-10" db="EMBL/GenBank/DDBJ databases">
        <authorList>
            <person name="Zhang X."/>
        </authorList>
    </citation>
    <scope>NUCLEOTIDE SEQUENCE [LARGE SCALE GENOMIC DNA]</scope>
    <source>
        <strain evidence="12 13">SK-G1</strain>
    </source>
</reference>
<dbReference type="UniPathway" id="UPA00053">
    <property type="reaction ID" value="UER00087"/>
</dbReference>
<dbReference type="NCBIfam" id="NF001319">
    <property type="entry name" value="PRK00258.3-3"/>
    <property type="match status" value="1"/>
</dbReference>
<name>A0A3G2R6P3_9FIRM</name>
<dbReference type="GO" id="GO:0050661">
    <property type="term" value="F:NADP binding"/>
    <property type="evidence" value="ECO:0007669"/>
    <property type="project" value="InterPro"/>
</dbReference>
<dbReference type="EC" id="1.1.1.25" evidence="2 8"/>
<dbReference type="SUPFAM" id="SSF53223">
    <property type="entry name" value="Aminoacid dehydrogenase-like, N-terminal domain"/>
    <property type="match status" value="1"/>
</dbReference>
<proteinExistence type="inferred from homology"/>
<feature type="binding site" evidence="8">
    <location>
        <position position="275"/>
    </location>
    <ligand>
        <name>shikimate</name>
        <dbReference type="ChEBI" id="CHEBI:36208"/>
    </ligand>
</feature>
<keyword evidence="5 8" id="KW-0560">Oxidoreductase</keyword>
<keyword evidence="4 8" id="KW-0521">NADP</keyword>
<sequence>MNLKKLYFGGIILKIDAETRLVGVIGNPISHSLSPVMHNAAFDALALNYIYMAFQVEKDDLEEAVKGIRALGLAGINVTIPHKTCVIPFLDELSPEAEMIGAVNTIFNRNGKLIGYNTDGYGFEMALQEQAGICLKDKNVFIIGAGGAAHAIAGQSVLSGASSVTLTNRTFEKAKSLMEFLNRSSCRCNQNAGKIIPWDKDAWRSILPHSDIIVNTTSIGMKGQGNLALDIPWDSIKKDAVFFDAVYTPMETLFLKEAKRLGYKVVSGLYMLIYQGARAFELWTGKRPPIEVMEKAVLTYFARKGEQDAEKTRE</sequence>
<comment type="pathway">
    <text evidence="1 8">Metabolic intermediate biosynthesis; chorismate biosynthesis; chorismate from D-erythrose 4-phosphate and phosphoenolpyruvate: step 4/7.</text>
</comment>
<dbReference type="NCBIfam" id="TIGR00507">
    <property type="entry name" value="aroE"/>
    <property type="match status" value="1"/>
</dbReference>
<dbReference type="NCBIfam" id="NF001314">
    <property type="entry name" value="PRK00258.2-2"/>
    <property type="match status" value="1"/>
</dbReference>
<feature type="active site" description="Proton acceptor" evidence="8">
    <location>
        <position position="83"/>
    </location>
</feature>
<feature type="binding site" evidence="8">
    <location>
        <begin position="32"/>
        <end position="34"/>
    </location>
    <ligand>
        <name>shikimate</name>
        <dbReference type="ChEBI" id="CHEBI:36208"/>
    </ligand>
</feature>
<accession>A0A3G2R6P3</accession>
<evidence type="ECO:0000256" key="4">
    <source>
        <dbReference type="ARBA" id="ARBA00022857"/>
    </source>
</evidence>
<evidence type="ECO:0000256" key="5">
    <source>
        <dbReference type="ARBA" id="ARBA00023002"/>
    </source>
</evidence>
<organism evidence="12 13">
    <name type="scientific">Biomaibacter acetigenes</name>
    <dbReference type="NCBI Taxonomy" id="2316383"/>
    <lineage>
        <taxon>Bacteria</taxon>
        <taxon>Bacillati</taxon>
        <taxon>Bacillota</taxon>
        <taxon>Clostridia</taxon>
        <taxon>Thermosediminibacterales</taxon>
        <taxon>Tepidanaerobacteraceae</taxon>
        <taxon>Biomaibacter</taxon>
    </lineage>
</organism>
<dbReference type="KEGG" id="bacg:D2962_11390"/>
<dbReference type="GO" id="GO:0019632">
    <property type="term" value="P:shikimate metabolic process"/>
    <property type="evidence" value="ECO:0007669"/>
    <property type="project" value="InterPro"/>
</dbReference>
<dbReference type="GO" id="GO:0004764">
    <property type="term" value="F:shikimate 3-dehydrogenase (NADP+) activity"/>
    <property type="evidence" value="ECO:0007669"/>
    <property type="project" value="UniProtKB-UniRule"/>
</dbReference>
<feature type="domain" description="Quinate/shikimate 5-dehydrogenase/glutamyl-tRNA reductase" evidence="9">
    <location>
        <begin position="132"/>
        <end position="184"/>
    </location>
</feature>
<protein>
    <recommendedName>
        <fullName evidence="2 8">Shikimate dehydrogenase (NADP(+))</fullName>
        <shortName evidence="8">SDH</shortName>
        <ecNumber evidence="2 8">1.1.1.25</ecNumber>
    </recommendedName>
</protein>
<feature type="domain" description="Shikimate dehydrogenase substrate binding N-terminal" evidence="10">
    <location>
        <begin position="24"/>
        <end position="106"/>
    </location>
</feature>
<dbReference type="FunFam" id="3.40.50.10860:FF:000004">
    <property type="entry name" value="Quinate/shikimate dehydrogenase"/>
    <property type="match status" value="1"/>
</dbReference>
<evidence type="ECO:0000256" key="2">
    <source>
        <dbReference type="ARBA" id="ARBA00012962"/>
    </source>
</evidence>
<dbReference type="Pfam" id="PF08501">
    <property type="entry name" value="Shikimate_dh_N"/>
    <property type="match status" value="1"/>
</dbReference>
<dbReference type="EMBL" id="CP033169">
    <property type="protein sequence ID" value="AYO31122.1"/>
    <property type="molecule type" value="Genomic_DNA"/>
</dbReference>
<dbReference type="CDD" id="cd01065">
    <property type="entry name" value="NAD_bind_Shikimate_DH"/>
    <property type="match status" value="1"/>
</dbReference>
<dbReference type="Gene3D" id="3.40.50.10860">
    <property type="entry name" value="Leucine Dehydrogenase, chain A, domain 1"/>
    <property type="match status" value="1"/>
</dbReference>
<dbReference type="Gene3D" id="3.40.50.720">
    <property type="entry name" value="NAD(P)-binding Rossmann-like Domain"/>
    <property type="match status" value="1"/>
</dbReference>
<evidence type="ECO:0000313" key="13">
    <source>
        <dbReference type="Proteomes" id="UP000280960"/>
    </source>
</evidence>
<evidence type="ECO:0000256" key="6">
    <source>
        <dbReference type="ARBA" id="ARBA00023141"/>
    </source>
</evidence>
<dbReference type="InterPro" id="IPR006151">
    <property type="entry name" value="Shikm_DH/Glu-tRNA_Rdtase"/>
</dbReference>
<dbReference type="InterPro" id="IPR046346">
    <property type="entry name" value="Aminoacid_DH-like_N_sf"/>
</dbReference>
<dbReference type="InterPro" id="IPR011342">
    <property type="entry name" value="Shikimate_DH"/>
</dbReference>